<gene>
    <name evidence="1" type="ORF">COU85_02800</name>
</gene>
<evidence type="ECO:0000313" key="1">
    <source>
        <dbReference type="EMBL" id="PJE59611.1"/>
    </source>
</evidence>
<dbReference type="AlphaFoldDB" id="A0A2M8KI64"/>
<organism evidence="1 2">
    <name type="scientific">Candidatus Portnoybacteria bacterium CG10_big_fil_rev_8_21_14_0_10_44_7</name>
    <dbReference type="NCBI Taxonomy" id="1974816"/>
    <lineage>
        <taxon>Bacteria</taxon>
        <taxon>Candidatus Portnoyibacteriota</taxon>
    </lineage>
</organism>
<dbReference type="Proteomes" id="UP000231086">
    <property type="component" value="Unassembled WGS sequence"/>
</dbReference>
<comment type="caution">
    <text evidence="1">The sequence shown here is derived from an EMBL/GenBank/DDBJ whole genome shotgun (WGS) entry which is preliminary data.</text>
</comment>
<proteinExistence type="predicted"/>
<evidence type="ECO:0000313" key="2">
    <source>
        <dbReference type="Proteomes" id="UP000231086"/>
    </source>
</evidence>
<reference evidence="2" key="1">
    <citation type="submission" date="2017-09" db="EMBL/GenBank/DDBJ databases">
        <title>Depth-based differentiation of microbial function through sediment-hosted aquifers and enrichment of novel symbionts in the deep terrestrial subsurface.</title>
        <authorList>
            <person name="Probst A.J."/>
            <person name="Ladd B."/>
            <person name="Jarett J.K."/>
            <person name="Geller-Mcgrath D.E."/>
            <person name="Sieber C.M.K."/>
            <person name="Emerson J.B."/>
            <person name="Anantharaman K."/>
            <person name="Thomas B.C."/>
            <person name="Malmstrom R."/>
            <person name="Stieglmeier M."/>
            <person name="Klingl A."/>
            <person name="Woyke T."/>
            <person name="Ryan C.M."/>
            <person name="Banfield J.F."/>
        </authorList>
    </citation>
    <scope>NUCLEOTIDE SEQUENCE [LARGE SCALE GENOMIC DNA]</scope>
</reference>
<accession>A0A2M8KI64</accession>
<sequence length="156" mass="17827">MKNAGTKFVLLILAAMLLLALAYFVLNFAGQQTGNQPNKQAGTNEQILDETSALIHIDYVVQNIGSLSPVSPVLGGSWYALRFWFADENNFYAEYEDGHILRQILLNYDGENYRVVGYFEPGEDMYELKSGQDTIFGRDLVRYEKNQETQAWERQN</sequence>
<protein>
    <submittedName>
        <fullName evidence="1">Uncharacterized protein</fullName>
    </submittedName>
</protein>
<name>A0A2M8KI64_9BACT</name>
<dbReference type="EMBL" id="PFEA01000053">
    <property type="protein sequence ID" value="PJE59611.1"/>
    <property type="molecule type" value="Genomic_DNA"/>
</dbReference>